<reference evidence="2" key="1">
    <citation type="submission" date="2018-05" db="EMBL/GenBank/DDBJ databases">
        <authorList>
            <person name="Lanie J.A."/>
            <person name="Ng W.-L."/>
            <person name="Kazmierczak K.M."/>
            <person name="Andrzejewski T.M."/>
            <person name="Davidsen T.M."/>
            <person name="Wayne K.J."/>
            <person name="Tettelin H."/>
            <person name="Glass J.I."/>
            <person name="Rusch D."/>
            <person name="Podicherti R."/>
            <person name="Tsui H.-C.T."/>
            <person name="Winkler M.E."/>
        </authorList>
    </citation>
    <scope>NUCLEOTIDE SEQUENCE</scope>
</reference>
<evidence type="ECO:0000313" key="2">
    <source>
        <dbReference type="EMBL" id="SVC27627.1"/>
    </source>
</evidence>
<keyword evidence="1" id="KW-0812">Transmembrane</keyword>
<evidence type="ECO:0000256" key="1">
    <source>
        <dbReference type="SAM" id="Phobius"/>
    </source>
</evidence>
<dbReference type="SUPFAM" id="SSF54523">
    <property type="entry name" value="Pili subunits"/>
    <property type="match status" value="1"/>
</dbReference>
<dbReference type="InterPro" id="IPR045584">
    <property type="entry name" value="Pilin-like"/>
</dbReference>
<proteinExistence type="predicted"/>
<sequence length="120" mass="13206">MIELLIVVAIIGIISAIGIPVITGILEGIKEKSAQTSLQSIYLAEEEYKSINKQYYIPSGGCGDQTSIINTNLFDGNITLENDNYRFCISGSTTNYTATAYRQKTGGTNFTIKHNKEKNF</sequence>
<dbReference type="AlphaFoldDB" id="A0A382KXZ3"/>
<gene>
    <name evidence="2" type="ORF">METZ01_LOCUS280481</name>
</gene>
<protein>
    <recommendedName>
        <fullName evidence="3">Type II secretion system protein GspG C-terminal domain-containing protein</fullName>
    </recommendedName>
</protein>
<keyword evidence="1" id="KW-0472">Membrane</keyword>
<feature type="transmembrane region" description="Helical" evidence="1">
    <location>
        <begin position="6"/>
        <end position="26"/>
    </location>
</feature>
<name>A0A382KXZ3_9ZZZZ</name>
<dbReference type="EMBL" id="UINC01082658">
    <property type="protein sequence ID" value="SVC27627.1"/>
    <property type="molecule type" value="Genomic_DNA"/>
</dbReference>
<keyword evidence="1" id="KW-1133">Transmembrane helix</keyword>
<dbReference type="Gene3D" id="3.30.700.10">
    <property type="entry name" value="Glycoprotein, Type 4 Pilin"/>
    <property type="match status" value="1"/>
</dbReference>
<evidence type="ECO:0008006" key="3">
    <source>
        <dbReference type="Google" id="ProtNLM"/>
    </source>
</evidence>
<organism evidence="2">
    <name type="scientific">marine metagenome</name>
    <dbReference type="NCBI Taxonomy" id="408172"/>
    <lineage>
        <taxon>unclassified sequences</taxon>
        <taxon>metagenomes</taxon>
        <taxon>ecological metagenomes</taxon>
    </lineage>
</organism>
<accession>A0A382KXZ3</accession>